<dbReference type="AlphaFoldDB" id="A0A1G8NPI9"/>
<dbReference type="Pfam" id="PF00027">
    <property type="entry name" value="cNMP_binding"/>
    <property type="match status" value="1"/>
</dbReference>
<evidence type="ECO:0000313" key="2">
    <source>
        <dbReference type="EMBL" id="SDI82037.1"/>
    </source>
</evidence>
<feature type="domain" description="Cyclic nucleotide-binding" evidence="1">
    <location>
        <begin position="54"/>
        <end position="155"/>
    </location>
</feature>
<evidence type="ECO:0000313" key="3">
    <source>
        <dbReference type="Proteomes" id="UP000199705"/>
    </source>
</evidence>
<evidence type="ECO:0000259" key="1">
    <source>
        <dbReference type="PROSITE" id="PS50042"/>
    </source>
</evidence>
<dbReference type="Proteomes" id="UP000199705">
    <property type="component" value="Unassembled WGS sequence"/>
</dbReference>
<dbReference type="GO" id="GO:0016301">
    <property type="term" value="F:kinase activity"/>
    <property type="evidence" value="ECO:0007669"/>
    <property type="project" value="UniProtKB-KW"/>
</dbReference>
<accession>A0A1G8NPI9</accession>
<dbReference type="EMBL" id="FNCG01000035">
    <property type="protein sequence ID" value="SDI82037.1"/>
    <property type="molecule type" value="Genomic_DNA"/>
</dbReference>
<name>A0A1G8NPI9_9SPHI</name>
<dbReference type="Gene3D" id="2.60.120.10">
    <property type="entry name" value="Jelly Rolls"/>
    <property type="match status" value="1"/>
</dbReference>
<dbReference type="InterPro" id="IPR014710">
    <property type="entry name" value="RmlC-like_jellyroll"/>
</dbReference>
<gene>
    <name evidence="2" type="ORF">SAMN05192573_1356</name>
</gene>
<keyword evidence="3" id="KW-1185">Reference proteome</keyword>
<protein>
    <submittedName>
        <fullName evidence="2">cAMP-binding domain of CRP or a regulatory subunit of cAMP-dependent protein kinases</fullName>
    </submittedName>
</protein>
<proteinExistence type="predicted"/>
<sequence>MYTNNIVGKNNSEISSLFVQNVEYRMPGDPAVRTLAGPAHWELFKYITAISGMSLSNQQKTLIVESVKLKKLRKRQYFLQEGDICKYIGFIIKGSTRMFSINERGQESIVAFGLENTWITDQASFNQNECSGYHIEVMEDTELLILNRSQIELLIASVPAFAQMFSEYQKQQLIYNQKRINAALSMTAEERYYDLLKNQPQYSMRFSQNMLACYLGVKPETLSRIRKHHI</sequence>
<dbReference type="PROSITE" id="PS50042">
    <property type="entry name" value="CNMP_BINDING_3"/>
    <property type="match status" value="1"/>
</dbReference>
<keyword evidence="2" id="KW-0808">Transferase</keyword>
<dbReference type="InterPro" id="IPR000595">
    <property type="entry name" value="cNMP-bd_dom"/>
</dbReference>
<dbReference type="RefSeq" id="WP_256337585.1">
    <property type="nucleotide sequence ID" value="NZ_FNCG01000035.1"/>
</dbReference>
<dbReference type="InterPro" id="IPR018490">
    <property type="entry name" value="cNMP-bd_dom_sf"/>
</dbReference>
<dbReference type="SUPFAM" id="SSF51206">
    <property type="entry name" value="cAMP-binding domain-like"/>
    <property type="match status" value="1"/>
</dbReference>
<dbReference type="STRING" id="551996.SAMN05192573_1356"/>
<dbReference type="CDD" id="cd00038">
    <property type="entry name" value="CAP_ED"/>
    <property type="match status" value="1"/>
</dbReference>
<organism evidence="2 3">
    <name type="scientific">Mucilaginibacter gossypii</name>
    <dbReference type="NCBI Taxonomy" id="551996"/>
    <lineage>
        <taxon>Bacteria</taxon>
        <taxon>Pseudomonadati</taxon>
        <taxon>Bacteroidota</taxon>
        <taxon>Sphingobacteriia</taxon>
        <taxon>Sphingobacteriales</taxon>
        <taxon>Sphingobacteriaceae</taxon>
        <taxon>Mucilaginibacter</taxon>
    </lineage>
</organism>
<keyword evidence="2" id="KW-0418">Kinase</keyword>
<reference evidence="3" key="1">
    <citation type="submission" date="2016-10" db="EMBL/GenBank/DDBJ databases">
        <authorList>
            <person name="Varghese N."/>
            <person name="Submissions S."/>
        </authorList>
    </citation>
    <scope>NUCLEOTIDE SEQUENCE [LARGE SCALE GENOMIC DNA]</scope>
    <source>
        <strain evidence="3">Gh-67</strain>
    </source>
</reference>